<accession>A0ABR6Z2C1</accession>
<sequence length="124" mass="14457">MSTYQDAKDRHDYIKYHYEEDVKKFAPHVPIIQVLMLPPKGKYCNADHAFCPHLLWGGFCEKLHKHLLSIDGAEFTTITNIKFWECFGDINATHDEPDHCVAVGRYTVFKKQCEINTKTRKKAE</sequence>
<dbReference type="RefSeq" id="WP_186895550.1">
    <property type="nucleotide sequence ID" value="NZ_WJBE01000030.1"/>
</dbReference>
<gene>
    <name evidence="1" type="ORF">GH811_18100</name>
</gene>
<dbReference type="Proteomes" id="UP000622405">
    <property type="component" value="Unassembled WGS sequence"/>
</dbReference>
<proteinExistence type="predicted"/>
<evidence type="ECO:0000313" key="1">
    <source>
        <dbReference type="EMBL" id="MBC3901514.1"/>
    </source>
</evidence>
<dbReference type="EMBL" id="WJBE01000030">
    <property type="protein sequence ID" value="MBC3901514.1"/>
    <property type="molecule type" value="Genomic_DNA"/>
</dbReference>
<name>A0ABR6Z2C1_9FIRM</name>
<comment type="caution">
    <text evidence="1">The sequence shown here is derived from an EMBL/GenBank/DDBJ whole genome shotgun (WGS) entry which is preliminary data.</text>
</comment>
<evidence type="ECO:0000313" key="2">
    <source>
        <dbReference type="Proteomes" id="UP000622405"/>
    </source>
</evidence>
<protein>
    <submittedName>
        <fullName evidence="1">Uncharacterized protein</fullName>
    </submittedName>
</protein>
<organism evidence="1 2">
    <name type="scientific">Acetobacterium malicum</name>
    <dbReference type="NCBI Taxonomy" id="52692"/>
    <lineage>
        <taxon>Bacteria</taxon>
        <taxon>Bacillati</taxon>
        <taxon>Bacillota</taxon>
        <taxon>Clostridia</taxon>
        <taxon>Eubacteriales</taxon>
        <taxon>Eubacteriaceae</taxon>
        <taxon>Acetobacterium</taxon>
    </lineage>
</organism>
<keyword evidence="2" id="KW-1185">Reference proteome</keyword>
<reference evidence="1 2" key="1">
    <citation type="journal article" date="2020" name="mSystems">
        <title>Defining Genomic and Predicted Metabolic Features of the Acetobacterium Genus.</title>
        <authorList>
            <person name="Ross D.E."/>
            <person name="Marshall C.W."/>
            <person name="Gulliver D."/>
            <person name="May H.D."/>
            <person name="Norman R.S."/>
        </authorList>
    </citation>
    <scope>NUCLEOTIDE SEQUENCE [LARGE SCALE GENOMIC DNA]</scope>
    <source>
        <strain evidence="1 2">DSM 4132</strain>
    </source>
</reference>